<dbReference type="GO" id="GO:0003677">
    <property type="term" value="F:DNA binding"/>
    <property type="evidence" value="ECO:0007669"/>
    <property type="project" value="InterPro"/>
</dbReference>
<sequence>MADERLTEEALGRVQKIDRIELRLEGIEQLLRGGLSRPGIQSKLPQCPESSATKYFKPSLGMADTPSSVSIECGSETAFEGGSSMTVATIFASDFLETAVKRTSACNTSPPVKAALSSLKQMTGIQDSQTFEAQLPNRKTVPQAGVRGLEMPPLQSVLSILREMKDITPITLSVTCLFISKERLVECCRSVYFPLDNFSLPTFLIANATLRYLFQEKALAEADPASAEEYQNFYHLCRANLETTLANLNFLLYPNAENIESLLLGGIYAIEASKPLLAWQLIWGAAGMCQTLGWHQLVSNGNCAAERKTSLFWFAYLLDRGLSLRLGRASAIQDHEITLPRRLDRRGMLPGWQALLEQWIRHSEIVGKVYQDLYSPSALRMPAQERGERATHLAAALKRIMDDSLMPLGQAQSVEIMPEHFGLAASNLVAMVLKADEVWYWTTLTMIHRAASPKENGNQTFSVVCLESARMAFEAHRECMRISELSSNMKAAYLLWYQAQTLPLTIIYTPFIPFIVIFCNVIETSNSDDICTLGEFCESLKPVCPTLEAVNKLHNLCLVLYNVAVTYVESKAQNPGCQGMHVENEVSAHFKFPRGPLAFDSSCNHPSAVAVDVLTSQAEGHASQLREWISGNTHMMEISEEDLSEFLAQLT</sequence>
<dbReference type="SMART" id="SM00906">
    <property type="entry name" value="Fungal_trans"/>
    <property type="match status" value="1"/>
</dbReference>
<reference evidence="3 4" key="1">
    <citation type="journal article" date="2014" name="BMC Genomics">
        <title>Comparative genome sequencing reveals chemotype-specific gene clusters in the toxigenic black mold Stachybotrys.</title>
        <authorList>
            <person name="Semeiks J."/>
            <person name="Borek D."/>
            <person name="Otwinowski Z."/>
            <person name="Grishin N.V."/>
        </authorList>
    </citation>
    <scope>NUCLEOTIDE SEQUENCE [LARGE SCALE GENOMIC DNA]</scope>
    <source>
        <strain evidence="3 4">IBT 40285</strain>
    </source>
</reference>
<evidence type="ECO:0000256" key="1">
    <source>
        <dbReference type="ARBA" id="ARBA00023242"/>
    </source>
</evidence>
<dbReference type="AlphaFoldDB" id="A0A084QTL7"/>
<dbReference type="CDD" id="cd12148">
    <property type="entry name" value="fungal_TF_MHR"/>
    <property type="match status" value="1"/>
</dbReference>
<dbReference type="InterPro" id="IPR050987">
    <property type="entry name" value="AtrR-like"/>
</dbReference>
<feature type="domain" description="Xylanolytic transcriptional activator regulatory" evidence="2">
    <location>
        <begin position="278"/>
        <end position="346"/>
    </location>
</feature>
<dbReference type="GO" id="GO:0008270">
    <property type="term" value="F:zinc ion binding"/>
    <property type="evidence" value="ECO:0007669"/>
    <property type="project" value="InterPro"/>
</dbReference>
<keyword evidence="1" id="KW-0539">Nucleus</keyword>
<proteinExistence type="predicted"/>
<protein>
    <recommendedName>
        <fullName evidence="2">Xylanolytic transcriptional activator regulatory domain-containing protein</fullName>
    </recommendedName>
</protein>
<dbReference type="EMBL" id="KL660210">
    <property type="protein sequence ID" value="KFA67302.1"/>
    <property type="molecule type" value="Genomic_DNA"/>
</dbReference>
<dbReference type="GO" id="GO:0006351">
    <property type="term" value="P:DNA-templated transcription"/>
    <property type="evidence" value="ECO:0007669"/>
    <property type="project" value="InterPro"/>
</dbReference>
<evidence type="ECO:0000313" key="4">
    <source>
        <dbReference type="Proteomes" id="UP000028524"/>
    </source>
</evidence>
<organism evidence="3 4">
    <name type="scientific">Stachybotrys chlorohalonatus (strain IBT 40285)</name>
    <dbReference type="NCBI Taxonomy" id="1283841"/>
    <lineage>
        <taxon>Eukaryota</taxon>
        <taxon>Fungi</taxon>
        <taxon>Dikarya</taxon>
        <taxon>Ascomycota</taxon>
        <taxon>Pezizomycotina</taxon>
        <taxon>Sordariomycetes</taxon>
        <taxon>Hypocreomycetidae</taxon>
        <taxon>Hypocreales</taxon>
        <taxon>Stachybotryaceae</taxon>
        <taxon>Stachybotrys</taxon>
    </lineage>
</organism>
<accession>A0A084QTL7</accession>
<dbReference type="GO" id="GO:0003700">
    <property type="term" value="F:DNA-binding transcription factor activity"/>
    <property type="evidence" value="ECO:0007669"/>
    <property type="project" value="InterPro"/>
</dbReference>
<keyword evidence="4" id="KW-1185">Reference proteome</keyword>
<dbReference type="InParanoid" id="A0A084QTL7"/>
<dbReference type="OMA" id="MRTERAC"/>
<dbReference type="Proteomes" id="UP000028524">
    <property type="component" value="Unassembled WGS sequence"/>
</dbReference>
<gene>
    <name evidence="3" type="ORF">S40285_03667</name>
</gene>
<dbReference type="OrthoDB" id="103819at2759"/>
<dbReference type="PANTHER" id="PTHR46910">
    <property type="entry name" value="TRANSCRIPTION FACTOR PDR1"/>
    <property type="match status" value="1"/>
</dbReference>
<evidence type="ECO:0000259" key="2">
    <source>
        <dbReference type="SMART" id="SM00906"/>
    </source>
</evidence>
<dbReference type="InterPro" id="IPR007219">
    <property type="entry name" value="XnlR_reg_dom"/>
</dbReference>
<dbReference type="STRING" id="1283841.A0A084QTL7"/>
<dbReference type="PANTHER" id="PTHR46910:SF5">
    <property type="entry name" value="ZN(II)2CYS6 TRANSCRIPTION FACTOR (EUROFUNG)"/>
    <property type="match status" value="1"/>
</dbReference>
<dbReference type="Pfam" id="PF04082">
    <property type="entry name" value="Fungal_trans"/>
    <property type="match status" value="1"/>
</dbReference>
<dbReference type="HOGENOM" id="CLU_009377_1_2_1"/>
<name>A0A084QTL7_STAC4</name>
<evidence type="ECO:0000313" key="3">
    <source>
        <dbReference type="EMBL" id="KFA67302.1"/>
    </source>
</evidence>